<dbReference type="GeneID" id="80559285"/>
<dbReference type="RefSeq" id="YP_010842493.1">
    <property type="nucleotide sequence ID" value="NC_079141.1"/>
</dbReference>
<evidence type="ECO:0000256" key="1">
    <source>
        <dbReference type="SAM" id="Phobius"/>
    </source>
</evidence>
<keyword evidence="1" id="KW-0812">Transmembrane</keyword>
<feature type="transmembrane region" description="Helical" evidence="1">
    <location>
        <begin position="57"/>
        <end position="80"/>
    </location>
</feature>
<proteinExistence type="predicted"/>
<accession>A0A5J6T3V0</accession>
<name>A0A5J6T3V0_9CAUD</name>
<evidence type="ECO:0000313" key="2">
    <source>
        <dbReference type="EMBL" id="QFG05099.1"/>
    </source>
</evidence>
<protein>
    <submittedName>
        <fullName evidence="2">Uncharacterized protein</fullName>
    </submittedName>
</protein>
<reference evidence="2 3" key="1">
    <citation type="submission" date="2019-08" db="EMBL/GenBank/DDBJ databases">
        <authorList>
            <person name="Birge L.R."/>
            <person name="Bivans L.D."/>
            <person name="Blakestad S.M."/>
            <person name="Chesley E.K."/>
            <person name="Frank J.E."/>
            <person name="Hoagland S."/>
            <person name="Hultquist J."/>
            <person name="Lee N.R."/>
            <person name="Pena P.B."/>
            <person name="Ramsey E.P."/>
            <person name="Chia C."/>
            <person name="Gurney S.M.R."/>
            <person name="Garlena R.A."/>
            <person name="Russell D.A."/>
            <person name="Pope W.H."/>
            <person name="Jacobs-Sera D."/>
            <person name="Hatfull G.F."/>
        </authorList>
    </citation>
    <scope>NUCLEOTIDE SEQUENCE [LARGE SCALE GENOMIC DNA]</scope>
</reference>
<gene>
    <name evidence="2" type="primary">23</name>
    <name evidence="2" type="ORF">SEA_GIBBOUS_23</name>
</gene>
<evidence type="ECO:0000313" key="3">
    <source>
        <dbReference type="Proteomes" id="UP000326272"/>
    </source>
</evidence>
<dbReference type="EMBL" id="MN310549">
    <property type="protein sequence ID" value="QFG05099.1"/>
    <property type="molecule type" value="Genomic_DNA"/>
</dbReference>
<feature type="transmembrane region" description="Helical" evidence="1">
    <location>
        <begin position="25"/>
        <end position="45"/>
    </location>
</feature>
<keyword evidence="1" id="KW-1133">Transmembrane helix</keyword>
<keyword evidence="1" id="KW-0472">Membrane</keyword>
<dbReference type="KEGG" id="vg:80559285"/>
<sequence length="164" mass="18448">MSIKLWLGSFWHRVNRLVDSDEVRLFQAIVYFGMMVSGVYMLVYGAPTTVQRELGGIMHAVWVLMTIVGPALVAIGDWMVHSGKRKVLSNPEPGGGGRIYWGWYLQLGGDLSTTMVYATYVVAAFSSAWLQRGIFAAFVLSSLMICAMVLVYRDFRRIRAIERT</sequence>
<feature type="transmembrane region" description="Helical" evidence="1">
    <location>
        <begin position="129"/>
        <end position="152"/>
    </location>
</feature>
<keyword evidence="3" id="KW-1185">Reference proteome</keyword>
<organism evidence="2 3">
    <name type="scientific">Gordonia phage Gibbous</name>
    <dbReference type="NCBI Taxonomy" id="2652405"/>
    <lineage>
        <taxon>Viruses</taxon>
        <taxon>Duplodnaviria</taxon>
        <taxon>Heunggongvirae</taxon>
        <taxon>Uroviricota</taxon>
        <taxon>Caudoviricetes</taxon>
        <taxon>Aziravirus</taxon>
        <taxon>Aziravirus gibbous</taxon>
    </lineage>
</organism>
<dbReference type="Proteomes" id="UP000326272">
    <property type="component" value="Segment"/>
</dbReference>